<feature type="domain" description="D-isomer specific 2-hydroxyacid dehydrogenase NAD-binding" evidence="6">
    <location>
        <begin position="94"/>
        <end position="266"/>
    </location>
</feature>
<evidence type="ECO:0000256" key="3">
    <source>
        <dbReference type="ARBA" id="ARBA00023027"/>
    </source>
</evidence>
<evidence type="ECO:0000259" key="5">
    <source>
        <dbReference type="Pfam" id="PF00389"/>
    </source>
</evidence>
<evidence type="ECO:0000313" key="7">
    <source>
        <dbReference type="EMBL" id="WIM67158.1"/>
    </source>
</evidence>
<dbReference type="EMBL" id="CP126969">
    <property type="protein sequence ID" value="WIM67158.1"/>
    <property type="molecule type" value="Genomic_DNA"/>
</dbReference>
<dbReference type="SUPFAM" id="SSF51735">
    <property type="entry name" value="NAD(P)-binding Rossmann-fold domains"/>
    <property type="match status" value="1"/>
</dbReference>
<dbReference type="PROSITE" id="PS00671">
    <property type="entry name" value="D_2_HYDROXYACID_DH_3"/>
    <property type="match status" value="1"/>
</dbReference>
<keyword evidence="8" id="KW-1185">Reference proteome</keyword>
<sequence>MKFTMLPTVWDDTVADIESAGHTHVALDESPDLIVFNGGADDFPDALPDSVKVVQCAFAGIDALDQAGILRKNKVRWVNAAGVYDDTVAESTIALLLAVLHQHKYAKDWSARPSIAENQQFLFENKTVAVIGAGGIGERLIKLLNVFGCTTIAVTRSGREVSGATVSMSTSRIDEAWETADYFVLLTPLTDDTRGMVNRDVLQKMKPNAVVINVGRGPLIVTDDLVEALHKGTIFGAGLDVTDPEPLPNDHPLWSLDNCVITPHTANTEKYIRDRVGALTRYNWEAFSVSQLMPTEVNVEHGY</sequence>
<evidence type="ECO:0000256" key="1">
    <source>
        <dbReference type="ARBA" id="ARBA00005854"/>
    </source>
</evidence>
<evidence type="ECO:0000259" key="6">
    <source>
        <dbReference type="Pfam" id="PF02826"/>
    </source>
</evidence>
<dbReference type="CDD" id="cd12159">
    <property type="entry name" value="2-Hacid_dh_2"/>
    <property type="match status" value="1"/>
</dbReference>
<dbReference type="Pfam" id="PF00389">
    <property type="entry name" value="2-Hacid_dh"/>
    <property type="match status" value="1"/>
</dbReference>
<comment type="similarity">
    <text evidence="1 4">Belongs to the D-isomer specific 2-hydroxyacid dehydrogenase family.</text>
</comment>
<feature type="domain" description="D-isomer specific 2-hydroxyacid dehydrogenase catalytic" evidence="5">
    <location>
        <begin position="45"/>
        <end position="298"/>
    </location>
</feature>
<dbReference type="PANTHER" id="PTHR10996:SF178">
    <property type="entry name" value="2-HYDROXYACID DEHYDROGENASE YGL185C-RELATED"/>
    <property type="match status" value="1"/>
</dbReference>
<gene>
    <name evidence="7" type="ORF">QP027_08480</name>
</gene>
<dbReference type="InterPro" id="IPR006139">
    <property type="entry name" value="D-isomer_2_OHA_DH_cat_dom"/>
</dbReference>
<dbReference type="InterPro" id="IPR036291">
    <property type="entry name" value="NAD(P)-bd_dom_sf"/>
</dbReference>
<keyword evidence="3" id="KW-0520">NAD</keyword>
<dbReference type="InterPro" id="IPR006140">
    <property type="entry name" value="D-isomer_DH_NAD-bd"/>
</dbReference>
<dbReference type="SUPFAM" id="SSF52283">
    <property type="entry name" value="Formate/glycerate dehydrogenase catalytic domain-like"/>
    <property type="match status" value="1"/>
</dbReference>
<dbReference type="InterPro" id="IPR029753">
    <property type="entry name" value="D-isomer_DH_CS"/>
</dbReference>
<organism evidence="7 8">
    <name type="scientific">Corynebacterium breve</name>
    <dbReference type="NCBI Taxonomy" id="3049799"/>
    <lineage>
        <taxon>Bacteria</taxon>
        <taxon>Bacillati</taxon>
        <taxon>Actinomycetota</taxon>
        <taxon>Actinomycetes</taxon>
        <taxon>Mycobacteriales</taxon>
        <taxon>Corynebacteriaceae</taxon>
        <taxon>Corynebacterium</taxon>
    </lineage>
</organism>
<evidence type="ECO:0000256" key="2">
    <source>
        <dbReference type="ARBA" id="ARBA00023002"/>
    </source>
</evidence>
<evidence type="ECO:0000256" key="4">
    <source>
        <dbReference type="RuleBase" id="RU003719"/>
    </source>
</evidence>
<dbReference type="Gene3D" id="3.40.50.720">
    <property type="entry name" value="NAD(P)-binding Rossmann-like Domain"/>
    <property type="match status" value="2"/>
</dbReference>
<protein>
    <submittedName>
        <fullName evidence="7">D-isomer specific 2-hydroxyacid dehydrogenase family protein</fullName>
    </submittedName>
</protein>
<dbReference type="RefSeq" id="WP_284824040.1">
    <property type="nucleotide sequence ID" value="NZ_CP126969.1"/>
</dbReference>
<keyword evidence="2 4" id="KW-0560">Oxidoreductase</keyword>
<evidence type="ECO:0000313" key="8">
    <source>
        <dbReference type="Proteomes" id="UP001225598"/>
    </source>
</evidence>
<reference evidence="7 8" key="1">
    <citation type="submission" date="2023-05" db="EMBL/GenBank/DDBJ databases">
        <title>Corynebacterium suedekumii sp. nov. and Corynebacterium breve sp. nov. isolated from raw cow's milk.</title>
        <authorList>
            <person name="Baer M.K."/>
            <person name="Mehl L."/>
            <person name="Hellmuth R."/>
            <person name="Marke G."/>
            <person name="Lipski A."/>
        </authorList>
    </citation>
    <scope>NUCLEOTIDE SEQUENCE [LARGE SCALE GENOMIC DNA]</scope>
    <source>
        <strain evidence="7 8">R4</strain>
    </source>
</reference>
<dbReference type="PANTHER" id="PTHR10996">
    <property type="entry name" value="2-HYDROXYACID DEHYDROGENASE-RELATED"/>
    <property type="match status" value="1"/>
</dbReference>
<name>A0ABY8VFW2_9CORY</name>
<dbReference type="Pfam" id="PF02826">
    <property type="entry name" value="2-Hacid_dh_C"/>
    <property type="match status" value="1"/>
</dbReference>
<dbReference type="InterPro" id="IPR050223">
    <property type="entry name" value="D-isomer_2-hydroxyacid_DH"/>
</dbReference>
<proteinExistence type="inferred from homology"/>
<dbReference type="Proteomes" id="UP001225598">
    <property type="component" value="Chromosome"/>
</dbReference>
<accession>A0ABY8VFW2</accession>